<dbReference type="Pfam" id="PF07696">
    <property type="entry name" value="7TMR-DISMED2"/>
    <property type="match status" value="1"/>
</dbReference>
<gene>
    <name evidence="4" type="ORF">B0I27_101377</name>
</gene>
<feature type="transmembrane region" description="Helical" evidence="1">
    <location>
        <begin position="197"/>
        <end position="219"/>
    </location>
</feature>
<sequence>MRCAKSSNFAYSRFIFLATFILLYSCKSELFSQELVSIKDHVPQHIFSYNEIEMYEDPEGTLQMSEVLKPAIDTLFKKSRSYTPKIFNFKSYYWFKIRVRSLPSSKKNWMLEFFDQTIDEITLYAPDQYKRYTAYHFGDRYPFRHRTFQHKNFTFNLDPSVTGDNVYYVRLKSSQSASVIIVLRNVERFVEYAIEEYMIFGIFYGMIIVFSLYNILMFFAVRQKQYLYYVLYNLSIGLYEMCIDGIAFQYLWPNYPDWNQYSYGIALFSSSVFALLFASSFLYLKAKFPRLYHLINVVILLRIAFLLACLIDKNLFTYKIVEVVPTLAALYAGIYVWKSGYRPARFFVIGYLFLLLGIVVKILILFNVNWLPYGPVTHYSLSFCFVMEMVLVSFAIGDNVAHLKRKKVKAQRRMIHQLQVNEKLKDTLNKELSTLVDKRTRQLVEKASIIEQQNAELSDANALLEKQSAEISRINGLLQQDNQNLHVNIEKVTRARVMSQDVDFSEFSEIYPDRETCFKFLSDLKWAEGYSCKKCGNTNYLHGQLPYSRRCTKCRYEESVIANTIFQNSRIPINKAFYMLFLVYSTKGKISSHKLSEILEIRQSTCWSYSSRMKKVMEDRKKDIKNAGDRGWSKLVLDYPIIFSEK</sequence>
<dbReference type="RefSeq" id="WP_106290788.1">
    <property type="nucleotide sequence ID" value="NZ_PVTH01000001.1"/>
</dbReference>
<reference evidence="4 5" key="1">
    <citation type="submission" date="2018-03" db="EMBL/GenBank/DDBJ databases">
        <title>Genomic Encyclopedia of Type Strains, Phase III (KMG-III): the genomes of soil and plant-associated and newly described type strains.</title>
        <authorList>
            <person name="Whitman W."/>
        </authorList>
    </citation>
    <scope>NUCLEOTIDE SEQUENCE [LARGE SCALE GENOMIC DNA]</scope>
    <source>
        <strain evidence="4 5">CGMCC 1.9313</strain>
    </source>
</reference>
<feature type="transmembrane region" description="Helical" evidence="1">
    <location>
        <begin position="226"/>
        <end position="251"/>
    </location>
</feature>
<name>A0A2T0UC67_9SPHI</name>
<keyword evidence="1" id="KW-1133">Transmembrane helix</keyword>
<evidence type="ECO:0000313" key="5">
    <source>
        <dbReference type="Proteomes" id="UP000238034"/>
    </source>
</evidence>
<feature type="transmembrane region" description="Helical" evidence="1">
    <location>
        <begin position="317"/>
        <end position="337"/>
    </location>
</feature>
<comment type="caution">
    <text evidence="4">The sequence shown here is derived from an EMBL/GenBank/DDBJ whole genome shotgun (WGS) entry which is preliminary data.</text>
</comment>
<dbReference type="EMBL" id="PVTH01000001">
    <property type="protein sequence ID" value="PRY55407.1"/>
    <property type="molecule type" value="Genomic_DNA"/>
</dbReference>
<dbReference type="InterPro" id="IPR011623">
    <property type="entry name" value="7TMR_DISM_rcpt_extracell_dom1"/>
</dbReference>
<keyword evidence="5" id="KW-1185">Reference proteome</keyword>
<dbReference type="PROSITE" id="PS51257">
    <property type="entry name" value="PROKAR_LIPOPROTEIN"/>
    <property type="match status" value="1"/>
</dbReference>
<feature type="transmembrane region" description="Helical" evidence="1">
    <location>
        <begin position="344"/>
        <end position="366"/>
    </location>
</feature>
<dbReference type="Proteomes" id="UP000238034">
    <property type="component" value="Unassembled WGS sequence"/>
</dbReference>
<feature type="domain" description="7TM-DISM receptor extracellular" evidence="3">
    <location>
        <begin position="51"/>
        <end position="183"/>
    </location>
</feature>
<dbReference type="Pfam" id="PF07695">
    <property type="entry name" value="7TMR-DISM_7TM"/>
    <property type="match status" value="1"/>
</dbReference>
<dbReference type="AlphaFoldDB" id="A0A2T0UC67"/>
<feature type="transmembrane region" description="Helical" evidence="1">
    <location>
        <begin position="263"/>
        <end position="284"/>
    </location>
</feature>
<keyword evidence="1" id="KW-0472">Membrane</keyword>
<feature type="transmembrane region" description="Helical" evidence="1">
    <location>
        <begin position="291"/>
        <end position="311"/>
    </location>
</feature>
<proteinExistence type="predicted"/>
<feature type="domain" description="7TM-DISM receptor extracellular" evidence="2">
    <location>
        <begin position="196"/>
        <end position="398"/>
    </location>
</feature>
<evidence type="ECO:0000313" key="4">
    <source>
        <dbReference type="EMBL" id="PRY55407.1"/>
    </source>
</evidence>
<protein>
    <submittedName>
        <fullName evidence="4">7TMR-DISM extracellular protein 2</fullName>
    </submittedName>
</protein>
<dbReference type="InterPro" id="IPR011622">
    <property type="entry name" value="7TMR_DISM_rcpt_extracell_dom2"/>
</dbReference>
<evidence type="ECO:0000259" key="3">
    <source>
        <dbReference type="Pfam" id="PF07696"/>
    </source>
</evidence>
<feature type="transmembrane region" description="Helical" evidence="1">
    <location>
        <begin position="378"/>
        <end position="397"/>
    </location>
</feature>
<dbReference type="Gene3D" id="2.60.40.2380">
    <property type="match status" value="1"/>
</dbReference>
<accession>A0A2T0UC67</accession>
<dbReference type="OrthoDB" id="9783459at2"/>
<evidence type="ECO:0000259" key="2">
    <source>
        <dbReference type="Pfam" id="PF07695"/>
    </source>
</evidence>
<keyword evidence="1" id="KW-0812">Transmembrane</keyword>
<organism evidence="4 5">
    <name type="scientific">Arcticibacter pallidicorallinus</name>
    <dbReference type="NCBI Taxonomy" id="1259464"/>
    <lineage>
        <taxon>Bacteria</taxon>
        <taxon>Pseudomonadati</taxon>
        <taxon>Bacteroidota</taxon>
        <taxon>Sphingobacteriia</taxon>
        <taxon>Sphingobacteriales</taxon>
        <taxon>Sphingobacteriaceae</taxon>
        <taxon>Arcticibacter</taxon>
    </lineage>
</organism>
<evidence type="ECO:0000256" key="1">
    <source>
        <dbReference type="SAM" id="Phobius"/>
    </source>
</evidence>